<proteinExistence type="predicted"/>
<dbReference type="EMBL" id="GISG01259262">
    <property type="protein sequence ID" value="MBA4673532.1"/>
    <property type="molecule type" value="Transcribed_RNA"/>
</dbReference>
<name>A0A7C9APG5_OPUST</name>
<reference evidence="1" key="2">
    <citation type="submission" date="2020-07" db="EMBL/GenBank/DDBJ databases">
        <authorList>
            <person name="Vera ALvarez R."/>
            <person name="Arias-Moreno D.M."/>
            <person name="Jimenez-Jacinto V."/>
            <person name="Jimenez-Bremont J.F."/>
            <person name="Swaminathan K."/>
            <person name="Moose S.P."/>
            <person name="Guerrero-Gonzalez M.L."/>
            <person name="Marino-Ramirez L."/>
            <person name="Landsman D."/>
            <person name="Rodriguez-Kessler M."/>
            <person name="Delgado-Sanchez P."/>
        </authorList>
    </citation>
    <scope>NUCLEOTIDE SEQUENCE</scope>
    <source>
        <tissue evidence="1">Cladode</tissue>
    </source>
</reference>
<protein>
    <submittedName>
        <fullName evidence="1">Uncharacterized protein</fullName>
    </submittedName>
</protein>
<organism evidence="1">
    <name type="scientific">Opuntia streptacantha</name>
    <name type="common">Prickly pear cactus</name>
    <name type="synonym">Opuntia cardona</name>
    <dbReference type="NCBI Taxonomy" id="393608"/>
    <lineage>
        <taxon>Eukaryota</taxon>
        <taxon>Viridiplantae</taxon>
        <taxon>Streptophyta</taxon>
        <taxon>Embryophyta</taxon>
        <taxon>Tracheophyta</taxon>
        <taxon>Spermatophyta</taxon>
        <taxon>Magnoliopsida</taxon>
        <taxon>eudicotyledons</taxon>
        <taxon>Gunneridae</taxon>
        <taxon>Pentapetalae</taxon>
        <taxon>Caryophyllales</taxon>
        <taxon>Cactineae</taxon>
        <taxon>Cactaceae</taxon>
        <taxon>Opuntioideae</taxon>
        <taxon>Opuntia</taxon>
    </lineage>
</organism>
<accession>A0A7C9APG5</accession>
<reference evidence="1" key="1">
    <citation type="journal article" date="2013" name="J. Plant Res.">
        <title>Effect of fungi and light on seed germination of three Opuntia species from semiarid lands of central Mexico.</title>
        <authorList>
            <person name="Delgado-Sanchez P."/>
            <person name="Jimenez-Bremont J.F."/>
            <person name="Guerrero-Gonzalez Mde L."/>
            <person name="Flores J."/>
        </authorList>
    </citation>
    <scope>NUCLEOTIDE SEQUENCE</scope>
    <source>
        <tissue evidence="1">Cladode</tissue>
    </source>
</reference>
<dbReference type="AlphaFoldDB" id="A0A7C9APG5"/>
<evidence type="ECO:0000313" key="1">
    <source>
        <dbReference type="EMBL" id="MBA4673532.1"/>
    </source>
</evidence>
<sequence>MAPLLQPCRSSVLSNLMGLHSRLVLVSSCLLLLNRCRMCLLHQLIPFPLTHRLIKPRDGREIVVKSMGCIRQIQIITTIRILQRTPHERHLMGGSRIIRIIISLI</sequence>